<evidence type="ECO:0000256" key="1">
    <source>
        <dbReference type="ARBA" id="ARBA00008226"/>
    </source>
</evidence>
<evidence type="ECO:0000313" key="12">
    <source>
        <dbReference type="EMBL" id="RZC49568.1"/>
    </source>
</evidence>
<dbReference type="InterPro" id="IPR015807">
    <property type="entry name" value="His-tRNA-ligase"/>
</dbReference>
<evidence type="ECO:0000256" key="9">
    <source>
        <dbReference type="ARBA" id="ARBA00030619"/>
    </source>
</evidence>
<keyword evidence="8" id="KW-0030">Aminoacyl-tRNA synthetase</keyword>
<dbReference type="Pfam" id="PF03129">
    <property type="entry name" value="HGTP_anticodon"/>
    <property type="match status" value="1"/>
</dbReference>
<dbReference type="OMA" id="FARYCAM"/>
<dbReference type="SUPFAM" id="SSF52954">
    <property type="entry name" value="Class II aaRS ABD-related"/>
    <property type="match status" value="1"/>
</dbReference>
<evidence type="ECO:0000256" key="5">
    <source>
        <dbReference type="ARBA" id="ARBA00022741"/>
    </source>
</evidence>
<evidence type="ECO:0000256" key="8">
    <source>
        <dbReference type="ARBA" id="ARBA00023146"/>
    </source>
</evidence>
<dbReference type="PANTHER" id="PTHR11476:SF7">
    <property type="entry name" value="HISTIDINE--TRNA LIGASE"/>
    <property type="match status" value="1"/>
</dbReference>
<evidence type="ECO:0000256" key="6">
    <source>
        <dbReference type="ARBA" id="ARBA00022840"/>
    </source>
</evidence>
<dbReference type="NCBIfam" id="TIGR00442">
    <property type="entry name" value="hisS"/>
    <property type="match status" value="1"/>
</dbReference>
<dbReference type="EMBL" id="CM010716">
    <property type="protein sequence ID" value="RZC49568.1"/>
    <property type="molecule type" value="Genomic_DNA"/>
</dbReference>
<sequence>MDGQSLFSEVLIGGKGSSLSSSSVYAIANSLSKVDIDSSVSKNLKRLDSSSDEKLKLIRNSLSDDLKPGQNFLTLVETRACIVILLNRFILTNQNDIRFIIPDLICKTLNQDRYTLGELNVLEQSGCGAGICALLDCCSSCLSTIADSVAALSCEALKADTSVLGVRSVDSGDGILINDVVSVARDFKVLLKGFEGKTKGCKLITEITEVHASFRESVKQIHSITRVALNDSLKISKGCSLSSVGSENLLVKTFYSFAMSLLQLGESSFYRAGLLADVAGSEVGEIFQSGCPNIDESMLRTLAAYKRNYLILFHDISKLVAVVRIIFAWEAVLTILSIARVESMGRSQEVPVASSSVETKKVKGKKVVLGKGTVVIRQLLENRLKTVGDPALLNECVGGLSLFFEPKDADLHMFLKKVREIVESNELNSVKRPKGTQDFAEEKMAIREIAFKIIEGVFKRHGATALDTPVFELKETLMGKYGDDSKLVFDLADQGGELCSLRYDLTVPFARYLAMNSRITSFKRYQIGKVYRRDNPSKGRFREFYQCDFDIAGIYSAMGPDFEVVKVLTELLDELNIGEYEIKLNHRKLLDGMLEICGVPPEKFRTICSSIDKLDKHVLDEQPFEAIKNEIVEKKGLTAEVADKIGGLFMKRGPPLELLSELKQNNQFLENNGSSVALNELEILFDLLGDSKCIDRVVFDLSLARGLDYYTGVIFEAALKSGTDQVGSIAAGGRYDNLIGTLGNNHVPAVGVSLGIERVFCIMENLAANQWIRATETEVLVSILGEDLRQAAALVSELWGAKIKAEFLVNKRFDKHKKLAEGSRIPLMVIVDDRERSAGDRERSANQVRIIEMQSNKEESVDRDSVVEEVQRRLNLMSWK</sequence>
<dbReference type="Pfam" id="PF13393">
    <property type="entry name" value="tRNA-synt_His"/>
    <property type="match status" value="1"/>
</dbReference>
<dbReference type="GO" id="GO:0005829">
    <property type="term" value="C:cytosol"/>
    <property type="evidence" value="ECO:0007669"/>
    <property type="project" value="TreeGrafter"/>
</dbReference>
<keyword evidence="7" id="KW-0648">Protein biosynthesis</keyword>
<keyword evidence="13" id="KW-1185">Reference proteome</keyword>
<comment type="similarity">
    <text evidence="1">Belongs to the class-II aminoacyl-tRNA synthetase family.</text>
</comment>
<dbReference type="GO" id="GO:0004821">
    <property type="term" value="F:histidine-tRNA ligase activity"/>
    <property type="evidence" value="ECO:0007669"/>
    <property type="project" value="UniProtKB-EC"/>
</dbReference>
<dbReference type="InterPro" id="IPR041715">
    <property type="entry name" value="HisRS-like_core"/>
</dbReference>
<evidence type="ECO:0000256" key="10">
    <source>
        <dbReference type="ARBA" id="ARBA00047639"/>
    </source>
</evidence>
<protein>
    <recommendedName>
        <fullName evidence="3">Histidine--tRNA ligase, cytoplasmic</fullName>
        <ecNumber evidence="2">6.1.1.21</ecNumber>
    </recommendedName>
    <alternativeName>
        <fullName evidence="9">Histidyl-tRNA synthetase</fullName>
    </alternativeName>
</protein>
<comment type="catalytic activity">
    <reaction evidence="10">
        <text>tRNA(His) + L-histidine + ATP = L-histidyl-tRNA(His) + AMP + diphosphate + H(+)</text>
        <dbReference type="Rhea" id="RHEA:17313"/>
        <dbReference type="Rhea" id="RHEA-COMP:9665"/>
        <dbReference type="Rhea" id="RHEA-COMP:9689"/>
        <dbReference type="ChEBI" id="CHEBI:15378"/>
        <dbReference type="ChEBI" id="CHEBI:30616"/>
        <dbReference type="ChEBI" id="CHEBI:33019"/>
        <dbReference type="ChEBI" id="CHEBI:57595"/>
        <dbReference type="ChEBI" id="CHEBI:78442"/>
        <dbReference type="ChEBI" id="CHEBI:78527"/>
        <dbReference type="ChEBI" id="CHEBI:456215"/>
        <dbReference type="EC" id="6.1.1.21"/>
    </reaction>
</comment>
<dbReference type="FunFam" id="3.40.50.800:FF:000012">
    <property type="entry name" value="Histidine--tRNA ligase, cytoplasmic"/>
    <property type="match status" value="1"/>
</dbReference>
<dbReference type="PROSITE" id="PS50862">
    <property type="entry name" value="AA_TRNA_LIGASE_II"/>
    <property type="match status" value="1"/>
</dbReference>
<evidence type="ECO:0000256" key="2">
    <source>
        <dbReference type="ARBA" id="ARBA00012815"/>
    </source>
</evidence>
<dbReference type="EC" id="6.1.1.21" evidence="2"/>
<evidence type="ECO:0000259" key="11">
    <source>
        <dbReference type="PROSITE" id="PS50862"/>
    </source>
</evidence>
<dbReference type="GO" id="GO:0005739">
    <property type="term" value="C:mitochondrion"/>
    <property type="evidence" value="ECO:0007669"/>
    <property type="project" value="TreeGrafter"/>
</dbReference>
<gene>
    <name evidence="12" type="ORF">C5167_017992</name>
</gene>
<name>A0A4Y7IQ02_PAPSO</name>
<evidence type="ECO:0000256" key="3">
    <source>
        <dbReference type="ARBA" id="ARBA00015302"/>
    </source>
</evidence>
<dbReference type="GO" id="GO:0005524">
    <property type="term" value="F:ATP binding"/>
    <property type="evidence" value="ECO:0007669"/>
    <property type="project" value="UniProtKB-KW"/>
</dbReference>
<evidence type="ECO:0000256" key="7">
    <source>
        <dbReference type="ARBA" id="ARBA00022917"/>
    </source>
</evidence>
<dbReference type="GO" id="GO:0003723">
    <property type="term" value="F:RNA binding"/>
    <property type="evidence" value="ECO:0007669"/>
    <property type="project" value="TreeGrafter"/>
</dbReference>
<reference evidence="12 13" key="1">
    <citation type="journal article" date="2018" name="Science">
        <title>The opium poppy genome and morphinan production.</title>
        <authorList>
            <person name="Guo L."/>
            <person name="Winzer T."/>
            <person name="Yang X."/>
            <person name="Li Y."/>
            <person name="Ning Z."/>
            <person name="He Z."/>
            <person name="Teodor R."/>
            <person name="Lu Y."/>
            <person name="Bowser T.A."/>
            <person name="Graham I.A."/>
            <person name="Ye K."/>
        </authorList>
    </citation>
    <scope>NUCLEOTIDE SEQUENCE [LARGE SCALE GENOMIC DNA]</scope>
    <source>
        <strain evidence="13">cv. HN1</strain>
        <tissue evidence="12">Leaves</tissue>
    </source>
</reference>
<dbReference type="FunFam" id="3.30.930.10:FF:000061">
    <property type="entry name" value="Histidine--tRNA ligase, cytoplasmic"/>
    <property type="match status" value="1"/>
</dbReference>
<dbReference type="Gene3D" id="3.30.930.10">
    <property type="entry name" value="Bira Bifunctional Protein, Domain 2"/>
    <property type="match status" value="1"/>
</dbReference>
<keyword evidence="4" id="KW-0436">Ligase</keyword>
<evidence type="ECO:0000313" key="13">
    <source>
        <dbReference type="Proteomes" id="UP000316621"/>
    </source>
</evidence>
<proteinExistence type="inferred from homology"/>
<dbReference type="InterPro" id="IPR004154">
    <property type="entry name" value="Anticodon-bd"/>
</dbReference>
<dbReference type="STRING" id="3469.A0A4Y7IQ02"/>
<dbReference type="Proteomes" id="UP000316621">
    <property type="component" value="Chromosome 2"/>
</dbReference>
<evidence type="ECO:0000256" key="4">
    <source>
        <dbReference type="ARBA" id="ARBA00022598"/>
    </source>
</evidence>
<feature type="domain" description="Aminoacyl-transfer RNA synthetases class-II family profile" evidence="11">
    <location>
        <begin position="457"/>
        <end position="763"/>
    </location>
</feature>
<dbReference type="Gramene" id="RZC49568">
    <property type="protein sequence ID" value="RZC49568"/>
    <property type="gene ID" value="C5167_017992"/>
</dbReference>
<dbReference type="InterPro" id="IPR045864">
    <property type="entry name" value="aa-tRNA-synth_II/BPL/LPL"/>
</dbReference>
<dbReference type="CDD" id="cd00773">
    <property type="entry name" value="HisRS-like_core"/>
    <property type="match status" value="1"/>
</dbReference>
<dbReference type="InterPro" id="IPR036621">
    <property type="entry name" value="Anticodon-bd_dom_sf"/>
</dbReference>
<dbReference type="GO" id="GO:0006427">
    <property type="term" value="P:histidyl-tRNA aminoacylation"/>
    <property type="evidence" value="ECO:0007669"/>
    <property type="project" value="InterPro"/>
</dbReference>
<keyword evidence="5" id="KW-0547">Nucleotide-binding</keyword>
<keyword evidence="6" id="KW-0067">ATP-binding</keyword>
<dbReference type="AlphaFoldDB" id="A0A4Y7IQ02"/>
<dbReference type="Gene3D" id="3.40.50.800">
    <property type="entry name" value="Anticodon-binding domain"/>
    <property type="match status" value="1"/>
</dbReference>
<dbReference type="GO" id="GO:0032543">
    <property type="term" value="P:mitochondrial translation"/>
    <property type="evidence" value="ECO:0007669"/>
    <property type="project" value="TreeGrafter"/>
</dbReference>
<dbReference type="SUPFAM" id="SSF55681">
    <property type="entry name" value="Class II aaRS and biotin synthetases"/>
    <property type="match status" value="1"/>
</dbReference>
<organism evidence="12 13">
    <name type="scientific">Papaver somniferum</name>
    <name type="common">Opium poppy</name>
    <dbReference type="NCBI Taxonomy" id="3469"/>
    <lineage>
        <taxon>Eukaryota</taxon>
        <taxon>Viridiplantae</taxon>
        <taxon>Streptophyta</taxon>
        <taxon>Embryophyta</taxon>
        <taxon>Tracheophyta</taxon>
        <taxon>Spermatophyta</taxon>
        <taxon>Magnoliopsida</taxon>
        <taxon>Ranunculales</taxon>
        <taxon>Papaveraceae</taxon>
        <taxon>Papaveroideae</taxon>
        <taxon>Papaver</taxon>
    </lineage>
</organism>
<accession>A0A4Y7IQ02</accession>
<dbReference type="PANTHER" id="PTHR11476">
    <property type="entry name" value="HISTIDYL-TRNA SYNTHETASE"/>
    <property type="match status" value="1"/>
</dbReference>
<dbReference type="InterPro" id="IPR006195">
    <property type="entry name" value="aa-tRNA-synth_II"/>
</dbReference>